<dbReference type="InterPro" id="IPR000600">
    <property type="entry name" value="ROK"/>
</dbReference>
<dbReference type="SUPFAM" id="SSF53067">
    <property type="entry name" value="Actin-like ATPase domain"/>
    <property type="match status" value="1"/>
</dbReference>
<accession>A0A7K3LYU3</accession>
<dbReference type="Pfam" id="PF13412">
    <property type="entry name" value="HTH_24"/>
    <property type="match status" value="1"/>
</dbReference>
<dbReference type="InterPro" id="IPR043129">
    <property type="entry name" value="ATPase_NBD"/>
</dbReference>
<dbReference type="Pfam" id="PF00480">
    <property type="entry name" value="ROK"/>
    <property type="match status" value="1"/>
</dbReference>
<gene>
    <name evidence="3" type="ORF">F7O44_03840</name>
</gene>
<proteinExistence type="inferred from homology"/>
<evidence type="ECO:0000259" key="2">
    <source>
        <dbReference type="PROSITE" id="PS50943"/>
    </source>
</evidence>
<dbReference type="Gene3D" id="1.10.10.10">
    <property type="entry name" value="Winged helix-like DNA-binding domain superfamily/Winged helix DNA-binding domain"/>
    <property type="match status" value="1"/>
</dbReference>
<dbReference type="PANTHER" id="PTHR18964">
    <property type="entry name" value="ROK (REPRESSOR, ORF, KINASE) FAMILY"/>
    <property type="match status" value="1"/>
</dbReference>
<dbReference type="InterPro" id="IPR036388">
    <property type="entry name" value="WH-like_DNA-bd_sf"/>
</dbReference>
<protein>
    <submittedName>
        <fullName evidence="3">ROK family protein</fullName>
    </submittedName>
</protein>
<dbReference type="InterPro" id="IPR036390">
    <property type="entry name" value="WH_DNA-bd_sf"/>
</dbReference>
<feature type="domain" description="HTH cro/C1-type" evidence="2">
    <location>
        <begin position="10"/>
        <end position="37"/>
    </location>
</feature>
<keyword evidence="4" id="KW-1185">Reference proteome</keyword>
<dbReference type="Proteomes" id="UP000460435">
    <property type="component" value="Unassembled WGS sequence"/>
</dbReference>
<name>A0A7K3LYU3_9ACTN</name>
<dbReference type="SMART" id="SM00419">
    <property type="entry name" value="HTH_CRP"/>
    <property type="match status" value="1"/>
</dbReference>
<dbReference type="EMBL" id="WLZY01000001">
    <property type="protein sequence ID" value="NDL56203.1"/>
    <property type="molecule type" value="Genomic_DNA"/>
</dbReference>
<dbReference type="PANTHER" id="PTHR18964:SF149">
    <property type="entry name" value="BIFUNCTIONAL UDP-N-ACETYLGLUCOSAMINE 2-EPIMERASE_N-ACETYLMANNOSAMINE KINASE"/>
    <property type="match status" value="1"/>
</dbReference>
<dbReference type="PROSITE" id="PS50943">
    <property type="entry name" value="HTH_CROC1"/>
    <property type="match status" value="1"/>
</dbReference>
<sequence length="408" mass="42839">MREINASAILRQLRADRSMSVAALAEAVGLSRQAVTRSLHALASEGLVEFKAPERGATRMGRPAQLVRFRAEAGYVLGISIDPRHIRVALCDLVGDIVAADHVEFQAEPNGQEALDTLVAGINRTLEAAAVVRDDVWFASVGAPGIVDPAAGVIKLIPSMPGISGDVLVRTVADMLSCTVYLDNDVKLATQGELWRGVDHPQESLVVIHWGDRVGAGIVLQGRLYRGASNDAGDIGFLDFVPGTAETAQEPAAQSSAGLGRFEQWVGAGEIVALASAVAQRLGDNDLASQLDSDADQQLDAVIDAFVAGAPAAVEAIDIVAGRFATGIAAIRSILDPGLVVIGGPLARCGEPLLEALGRHLERHPLNQPALEISALGDDAELYGALFHALAEVERTGFGRVEKRRSAS</sequence>
<dbReference type="CDD" id="cd23763">
    <property type="entry name" value="ASKHA_ATPase_ROK"/>
    <property type="match status" value="1"/>
</dbReference>
<evidence type="ECO:0000313" key="3">
    <source>
        <dbReference type="EMBL" id="NDL56203.1"/>
    </source>
</evidence>
<dbReference type="InterPro" id="IPR001387">
    <property type="entry name" value="Cro/C1-type_HTH"/>
</dbReference>
<evidence type="ECO:0000256" key="1">
    <source>
        <dbReference type="ARBA" id="ARBA00006479"/>
    </source>
</evidence>
<dbReference type="GO" id="GO:0003677">
    <property type="term" value="F:DNA binding"/>
    <property type="evidence" value="ECO:0007669"/>
    <property type="project" value="InterPro"/>
</dbReference>
<reference evidence="3 4" key="1">
    <citation type="submission" date="2019-11" db="EMBL/GenBank/DDBJ databases">
        <authorList>
            <person name="Li X.-J."/>
            <person name="Feng X.-M."/>
        </authorList>
    </citation>
    <scope>NUCLEOTIDE SEQUENCE [LARGE SCALE GENOMIC DNA]</scope>
    <source>
        <strain evidence="3 4">XMNu-373</strain>
    </source>
</reference>
<comment type="similarity">
    <text evidence="1">Belongs to the ROK (NagC/XylR) family.</text>
</comment>
<dbReference type="CDD" id="cd00090">
    <property type="entry name" value="HTH_ARSR"/>
    <property type="match status" value="1"/>
</dbReference>
<dbReference type="InterPro" id="IPR011991">
    <property type="entry name" value="ArsR-like_HTH"/>
</dbReference>
<dbReference type="AlphaFoldDB" id="A0A7K3LYU3"/>
<dbReference type="SUPFAM" id="SSF46785">
    <property type="entry name" value="Winged helix' DNA-binding domain"/>
    <property type="match status" value="1"/>
</dbReference>
<comment type="caution">
    <text evidence="3">The sequence shown here is derived from an EMBL/GenBank/DDBJ whole genome shotgun (WGS) entry which is preliminary data.</text>
</comment>
<evidence type="ECO:0000313" key="4">
    <source>
        <dbReference type="Proteomes" id="UP000460435"/>
    </source>
</evidence>
<dbReference type="Gene3D" id="3.30.420.40">
    <property type="match status" value="2"/>
</dbReference>
<dbReference type="InterPro" id="IPR012318">
    <property type="entry name" value="HTH_CRP"/>
</dbReference>
<dbReference type="GO" id="GO:0006355">
    <property type="term" value="P:regulation of DNA-templated transcription"/>
    <property type="evidence" value="ECO:0007669"/>
    <property type="project" value="InterPro"/>
</dbReference>
<organism evidence="3 4">
    <name type="scientific">Phytoactinopolyspora mesophila</name>
    <dbReference type="NCBI Taxonomy" id="2650750"/>
    <lineage>
        <taxon>Bacteria</taxon>
        <taxon>Bacillati</taxon>
        <taxon>Actinomycetota</taxon>
        <taxon>Actinomycetes</taxon>
        <taxon>Jiangellales</taxon>
        <taxon>Jiangellaceae</taxon>
        <taxon>Phytoactinopolyspora</taxon>
    </lineage>
</organism>